<reference evidence="16 17" key="1">
    <citation type="journal article" date="2024" name="Nat. Commun.">
        <title>Phylogenomics reveals the evolutionary origins of lichenization in chlorophyte algae.</title>
        <authorList>
            <person name="Puginier C."/>
            <person name="Libourel C."/>
            <person name="Otte J."/>
            <person name="Skaloud P."/>
            <person name="Haon M."/>
            <person name="Grisel S."/>
            <person name="Petersen M."/>
            <person name="Berrin J.G."/>
            <person name="Delaux P.M."/>
            <person name="Dal Grande F."/>
            <person name="Keller J."/>
        </authorList>
    </citation>
    <scope>NUCLEOTIDE SEQUENCE [LARGE SCALE GENOMIC DNA]</scope>
    <source>
        <strain evidence="16 17">SAG 2036</strain>
    </source>
</reference>
<evidence type="ECO:0000256" key="10">
    <source>
        <dbReference type="RuleBase" id="RU363035"/>
    </source>
</evidence>
<accession>A0AAW1P5G8</accession>
<evidence type="ECO:0000256" key="7">
    <source>
        <dbReference type="ARBA" id="ARBA00023146"/>
    </source>
</evidence>
<dbReference type="Gene3D" id="3.90.740.10">
    <property type="entry name" value="Valyl/Leucyl/Isoleucyl-tRNA synthetase, editing domain"/>
    <property type="match status" value="1"/>
</dbReference>
<dbReference type="SUPFAM" id="SSF52374">
    <property type="entry name" value="Nucleotidylyl transferase"/>
    <property type="match status" value="1"/>
</dbReference>
<evidence type="ECO:0000259" key="15">
    <source>
        <dbReference type="Pfam" id="PF13603"/>
    </source>
</evidence>
<dbReference type="PROSITE" id="PS00178">
    <property type="entry name" value="AA_TRNA_LIGASE_I"/>
    <property type="match status" value="1"/>
</dbReference>
<dbReference type="Pfam" id="PF08264">
    <property type="entry name" value="Anticodon_1"/>
    <property type="match status" value="1"/>
</dbReference>
<evidence type="ECO:0000259" key="14">
    <source>
        <dbReference type="Pfam" id="PF09334"/>
    </source>
</evidence>
<comment type="caution">
    <text evidence="16">The sequence shown here is derived from an EMBL/GenBank/DDBJ whole genome shotgun (WGS) entry which is preliminary data.</text>
</comment>
<evidence type="ECO:0000256" key="11">
    <source>
        <dbReference type="SAM" id="MobiDB-lite"/>
    </source>
</evidence>
<dbReference type="InterPro" id="IPR013155">
    <property type="entry name" value="M/V/L/I-tRNA-synth_anticd-bd"/>
</dbReference>
<dbReference type="InterPro" id="IPR009080">
    <property type="entry name" value="tRNAsynth_Ia_anticodon-bd"/>
</dbReference>
<dbReference type="Pfam" id="PF09334">
    <property type="entry name" value="tRNA-synt_1g"/>
    <property type="match status" value="1"/>
</dbReference>
<dbReference type="InterPro" id="IPR014729">
    <property type="entry name" value="Rossmann-like_a/b/a_fold"/>
</dbReference>
<dbReference type="CDD" id="cd07958">
    <property type="entry name" value="Anticodon_Ia_Leu_BEm"/>
    <property type="match status" value="1"/>
</dbReference>
<evidence type="ECO:0000313" key="16">
    <source>
        <dbReference type="EMBL" id="KAK9805110.1"/>
    </source>
</evidence>
<dbReference type="FunFam" id="3.40.50.620:FF:000056">
    <property type="entry name" value="Leucine--tRNA ligase"/>
    <property type="match status" value="1"/>
</dbReference>
<dbReference type="InterPro" id="IPR015413">
    <property type="entry name" value="Methionyl/Leucyl_tRNA_Synth"/>
</dbReference>
<dbReference type="HAMAP" id="MF_00049_B">
    <property type="entry name" value="Leu_tRNA_synth_B"/>
    <property type="match status" value="1"/>
</dbReference>
<feature type="domain" description="Methionyl/Valyl/Leucyl/Isoleucyl-tRNA synthetase anticodon-binding" evidence="13">
    <location>
        <begin position="722"/>
        <end position="836"/>
    </location>
</feature>
<keyword evidence="5 10" id="KW-0067">ATP-binding</keyword>
<dbReference type="InterPro" id="IPR002302">
    <property type="entry name" value="Leu-tRNA-ligase"/>
</dbReference>
<dbReference type="GO" id="GO:0006429">
    <property type="term" value="P:leucyl-tRNA aminoacylation"/>
    <property type="evidence" value="ECO:0007669"/>
    <property type="project" value="InterPro"/>
</dbReference>
<dbReference type="GO" id="GO:0002161">
    <property type="term" value="F:aminoacyl-tRNA deacylase activity"/>
    <property type="evidence" value="ECO:0007669"/>
    <property type="project" value="InterPro"/>
</dbReference>
<evidence type="ECO:0000256" key="3">
    <source>
        <dbReference type="ARBA" id="ARBA00022598"/>
    </source>
</evidence>
<feature type="domain" description="Leucyl-tRNA synthetase editing" evidence="15">
    <location>
        <begin position="232"/>
        <end position="422"/>
    </location>
</feature>
<evidence type="ECO:0000259" key="13">
    <source>
        <dbReference type="Pfam" id="PF08264"/>
    </source>
</evidence>
<dbReference type="PANTHER" id="PTHR43740">
    <property type="entry name" value="LEUCYL-TRNA SYNTHETASE"/>
    <property type="match status" value="1"/>
</dbReference>
<dbReference type="Pfam" id="PF00133">
    <property type="entry name" value="tRNA-synt_1"/>
    <property type="match status" value="1"/>
</dbReference>
<dbReference type="FunFam" id="3.40.50.620:FF:000077">
    <property type="entry name" value="Leucine--tRNA ligase"/>
    <property type="match status" value="1"/>
</dbReference>
<dbReference type="GO" id="GO:0005524">
    <property type="term" value="F:ATP binding"/>
    <property type="evidence" value="ECO:0007669"/>
    <property type="project" value="UniProtKB-KW"/>
</dbReference>
<evidence type="ECO:0000313" key="17">
    <source>
        <dbReference type="Proteomes" id="UP001465755"/>
    </source>
</evidence>
<evidence type="ECO:0000256" key="8">
    <source>
        <dbReference type="ARBA" id="ARBA00030520"/>
    </source>
</evidence>
<dbReference type="GO" id="GO:0004823">
    <property type="term" value="F:leucine-tRNA ligase activity"/>
    <property type="evidence" value="ECO:0007669"/>
    <property type="project" value="UniProtKB-EC"/>
</dbReference>
<dbReference type="NCBIfam" id="TIGR00396">
    <property type="entry name" value="leuS_bact"/>
    <property type="match status" value="1"/>
</dbReference>
<comment type="similarity">
    <text evidence="1 10">Belongs to the class-I aminoacyl-tRNA synthetase family.</text>
</comment>
<dbReference type="InterPro" id="IPR009008">
    <property type="entry name" value="Val/Leu/Ile-tRNA-synth_edit"/>
</dbReference>
<evidence type="ECO:0000259" key="12">
    <source>
        <dbReference type="Pfam" id="PF00133"/>
    </source>
</evidence>
<evidence type="ECO:0000256" key="1">
    <source>
        <dbReference type="ARBA" id="ARBA00005594"/>
    </source>
</evidence>
<evidence type="ECO:0000256" key="6">
    <source>
        <dbReference type="ARBA" id="ARBA00022917"/>
    </source>
</evidence>
<feature type="region of interest" description="Disordered" evidence="11">
    <location>
        <begin position="608"/>
        <end position="633"/>
    </location>
</feature>
<organism evidence="16 17">
    <name type="scientific">Symbiochloris irregularis</name>
    <dbReference type="NCBI Taxonomy" id="706552"/>
    <lineage>
        <taxon>Eukaryota</taxon>
        <taxon>Viridiplantae</taxon>
        <taxon>Chlorophyta</taxon>
        <taxon>core chlorophytes</taxon>
        <taxon>Trebouxiophyceae</taxon>
        <taxon>Trebouxiales</taxon>
        <taxon>Trebouxiaceae</taxon>
        <taxon>Symbiochloris</taxon>
    </lineage>
</organism>
<feature type="domain" description="Aminoacyl-tRNA synthetase class Ia" evidence="12">
    <location>
        <begin position="651"/>
        <end position="682"/>
    </location>
</feature>
<dbReference type="InterPro" id="IPR001412">
    <property type="entry name" value="aa-tRNA-synth_I_CS"/>
</dbReference>
<evidence type="ECO:0000256" key="5">
    <source>
        <dbReference type="ARBA" id="ARBA00022840"/>
    </source>
</evidence>
<keyword evidence="3 10" id="KW-0436">Ligase</keyword>
<dbReference type="Gene3D" id="3.40.50.620">
    <property type="entry name" value="HUPs"/>
    <property type="match status" value="2"/>
</dbReference>
<dbReference type="EC" id="6.1.1.4" evidence="2"/>
<dbReference type="PRINTS" id="PR00985">
    <property type="entry name" value="TRNASYNTHLEU"/>
</dbReference>
<dbReference type="InterPro" id="IPR025709">
    <property type="entry name" value="Leu_tRNA-synth_edit"/>
</dbReference>
<dbReference type="GO" id="GO:0005739">
    <property type="term" value="C:mitochondrion"/>
    <property type="evidence" value="ECO:0007669"/>
    <property type="project" value="UniProtKB-ARBA"/>
</dbReference>
<dbReference type="GO" id="GO:0048608">
    <property type="term" value="P:reproductive structure development"/>
    <property type="evidence" value="ECO:0007669"/>
    <property type="project" value="UniProtKB-ARBA"/>
</dbReference>
<evidence type="ECO:0000256" key="9">
    <source>
        <dbReference type="ARBA" id="ARBA00047469"/>
    </source>
</evidence>
<dbReference type="CDD" id="cd00812">
    <property type="entry name" value="LeuRS_core"/>
    <property type="match status" value="1"/>
</dbReference>
<comment type="catalytic activity">
    <reaction evidence="9">
        <text>tRNA(Leu) + L-leucine + ATP = L-leucyl-tRNA(Leu) + AMP + diphosphate</text>
        <dbReference type="Rhea" id="RHEA:11688"/>
        <dbReference type="Rhea" id="RHEA-COMP:9613"/>
        <dbReference type="Rhea" id="RHEA-COMP:9622"/>
        <dbReference type="ChEBI" id="CHEBI:30616"/>
        <dbReference type="ChEBI" id="CHEBI:33019"/>
        <dbReference type="ChEBI" id="CHEBI:57427"/>
        <dbReference type="ChEBI" id="CHEBI:78442"/>
        <dbReference type="ChEBI" id="CHEBI:78494"/>
        <dbReference type="ChEBI" id="CHEBI:456215"/>
        <dbReference type="EC" id="6.1.1.4"/>
    </reaction>
</comment>
<name>A0AAW1P5G8_9CHLO</name>
<dbReference type="SUPFAM" id="SSF47323">
    <property type="entry name" value="Anticodon-binding domain of a subclass of class I aminoacyl-tRNA synthetases"/>
    <property type="match status" value="1"/>
</dbReference>
<dbReference type="SUPFAM" id="SSF50677">
    <property type="entry name" value="ValRS/IleRS/LeuRS editing domain"/>
    <property type="match status" value="1"/>
</dbReference>
<dbReference type="PANTHER" id="PTHR43740:SF2">
    <property type="entry name" value="LEUCINE--TRNA LIGASE, MITOCHONDRIAL"/>
    <property type="match status" value="1"/>
</dbReference>
<keyword evidence="4 10" id="KW-0547">Nucleotide-binding</keyword>
<feature type="domain" description="Methionyl/Leucyl tRNA synthetase" evidence="14">
    <location>
        <begin position="52"/>
        <end position="183"/>
    </location>
</feature>
<dbReference type="GO" id="GO:0009791">
    <property type="term" value="P:post-embryonic development"/>
    <property type="evidence" value="ECO:0007669"/>
    <property type="project" value="UniProtKB-ARBA"/>
</dbReference>
<dbReference type="GO" id="GO:0005829">
    <property type="term" value="C:cytosol"/>
    <property type="evidence" value="ECO:0007669"/>
    <property type="project" value="TreeGrafter"/>
</dbReference>
<dbReference type="InterPro" id="IPR002300">
    <property type="entry name" value="aa-tRNA-synth_Ia"/>
</dbReference>
<keyword evidence="6 10" id="KW-0648">Protein biosynthesis</keyword>
<dbReference type="EMBL" id="JALJOQ010000045">
    <property type="protein sequence ID" value="KAK9805110.1"/>
    <property type="molecule type" value="Genomic_DNA"/>
</dbReference>
<proteinExistence type="inferred from homology"/>
<keyword evidence="7 10" id="KW-0030">Aminoacyl-tRNA synthetase</keyword>
<protein>
    <recommendedName>
        <fullName evidence="2">leucine--tRNA ligase</fullName>
        <ecNumber evidence="2">6.1.1.4</ecNumber>
    </recommendedName>
    <alternativeName>
        <fullName evidence="8">Leucyl-tRNA synthetase</fullName>
    </alternativeName>
</protein>
<dbReference type="Pfam" id="PF13603">
    <property type="entry name" value="tRNA-synt_1_2"/>
    <property type="match status" value="1"/>
</dbReference>
<dbReference type="Gene3D" id="1.10.730.10">
    <property type="entry name" value="Isoleucyl-tRNA Synthetase, Domain 1"/>
    <property type="match status" value="1"/>
</dbReference>
<keyword evidence="17" id="KW-1185">Reference proteome</keyword>
<gene>
    <name evidence="16" type="ORF">WJX73_009200</name>
</gene>
<dbReference type="AlphaFoldDB" id="A0AAW1P5G8"/>
<evidence type="ECO:0000256" key="2">
    <source>
        <dbReference type="ARBA" id="ARBA00013164"/>
    </source>
</evidence>
<dbReference type="Proteomes" id="UP001465755">
    <property type="component" value="Unassembled WGS sequence"/>
</dbReference>
<sequence length="878" mass="98176">MHSIGSLRLSTPEELDIEKKWQHYWQQHKTFTTPDIDSLDTSKPKYYALDMFPYPSGAGLHVGHPEGYTATDIIARYKRMRGFNVLHPIGWDAFGLPAEQYAIQTGTHPAITTERNINRFREQLQSLGFSFDWDREFSTTDPQYYKWTQWIFLQLFNRGLAYQAKVPVNWCPALGTVLANEEVIDGRSERGDHPVERLPMKQWMLRITAYADRLLEDLEGLEWDDSIKDMQRNWIGRSQGANIRFALADANGSASSDSAHLEVFTTRCDTIFGATYMVVAPEHPLLSQLTTDGQRDQVEQYVAAAASKSDLERTELQKDKTGVFTGSHCINPATQQPIPVWVADYVLGSYGSGAIMAVPAHDSRDFAFAQAFDLPIVQVIQGSEKDAELPFTGEGRCMNSSSSASSLDLDGASTSEALERTVAWLQNKDLGSAQVNYKLRDWLFARQRYWGEPMPLIYPEGSEEAEPLREEDLPIVLPETDDFRPSGSPDSPLAAIDHWVNTTHPHTGQPARRETLTMPQWAGSCWYYLRYIQPWNNHAIADKEAEQYWMPVDLYVGGAEHAVLHLLYARFWHKVLFDLGAVSTKEPFQRLVSQGMILGEVEYTVSRDKSGNAVPDDHPEASPSRVDDSEVQKSGSDFVLKADGQTRVTARAHKMSKSRGNVVNPDAVVSSHGADSLRLYEMFMGPLRDAKPWNASGVEGVHRFLARSYRLVTGDLSDAQPDKEQLRLVHSTIKKVTEETEGLRFNTGIAAMMEFVNGANKWKGAMPKGAVEPFVLLLSPYAPHLAEELWQVLGHKESIAYAPWPEHDESLLEAATYTLAVQVGGKMRGTVEVGNDVSQADAQAAALDMPNVAKFVDGKEIKKVIFVPGKILNLIVGK</sequence>
<feature type="compositionally biased region" description="Basic and acidic residues" evidence="11">
    <location>
        <begin position="608"/>
        <end position="631"/>
    </location>
</feature>
<evidence type="ECO:0000256" key="4">
    <source>
        <dbReference type="ARBA" id="ARBA00022741"/>
    </source>
</evidence>
<dbReference type="FunFam" id="1.10.730.10:FF:000011">
    <property type="entry name" value="Leucine--tRNA ligase chloroplastic/mitochondrial"/>
    <property type="match status" value="1"/>
</dbReference>